<proteinExistence type="predicted"/>
<dbReference type="EMBL" id="VOIH02000002">
    <property type="protein sequence ID" value="KAF3455206.1"/>
    <property type="molecule type" value="Genomic_DNA"/>
</dbReference>
<reference evidence="1" key="1">
    <citation type="submission" date="2020-03" db="EMBL/GenBank/DDBJ databases">
        <title>A high-quality chromosome-level genome assembly of a woody plant with both climbing and erect habits, Rhamnella rubrinervis.</title>
        <authorList>
            <person name="Lu Z."/>
            <person name="Yang Y."/>
            <person name="Zhu X."/>
            <person name="Sun Y."/>
        </authorList>
    </citation>
    <scope>NUCLEOTIDE SEQUENCE</scope>
    <source>
        <strain evidence="1">BYM</strain>
        <tissue evidence="1">Leaf</tissue>
    </source>
</reference>
<evidence type="ECO:0000313" key="2">
    <source>
        <dbReference type="Proteomes" id="UP000796880"/>
    </source>
</evidence>
<dbReference type="Proteomes" id="UP000796880">
    <property type="component" value="Unassembled WGS sequence"/>
</dbReference>
<comment type="caution">
    <text evidence="1">The sequence shown here is derived from an EMBL/GenBank/DDBJ whole genome shotgun (WGS) entry which is preliminary data.</text>
</comment>
<accession>A0A8K0HLP5</accession>
<evidence type="ECO:0000313" key="1">
    <source>
        <dbReference type="EMBL" id="KAF3455206.1"/>
    </source>
</evidence>
<name>A0A8K0HLP5_9ROSA</name>
<dbReference type="AlphaFoldDB" id="A0A8K0HLP5"/>
<sequence>MRHSGQDIAMYALVFRHYQPGWSQYRLVDIVGVDKGNASGGVLARLGGVKAIQISSTYLHFPHSLSFLFRKWRSSVVWVLGGSISLGLYAEWDDLSWLTKGASVRGEQVVLSDSKLEVEIVGVVAGSGVPTGVEGDDVVMVNGPTRTSLESVNYELKDLLSIIYEEVQWLRRFYEIP</sequence>
<organism evidence="1 2">
    <name type="scientific">Rhamnella rubrinervis</name>
    <dbReference type="NCBI Taxonomy" id="2594499"/>
    <lineage>
        <taxon>Eukaryota</taxon>
        <taxon>Viridiplantae</taxon>
        <taxon>Streptophyta</taxon>
        <taxon>Embryophyta</taxon>
        <taxon>Tracheophyta</taxon>
        <taxon>Spermatophyta</taxon>
        <taxon>Magnoliopsida</taxon>
        <taxon>eudicotyledons</taxon>
        <taxon>Gunneridae</taxon>
        <taxon>Pentapetalae</taxon>
        <taxon>rosids</taxon>
        <taxon>fabids</taxon>
        <taxon>Rosales</taxon>
        <taxon>Rhamnaceae</taxon>
        <taxon>rhamnoid group</taxon>
        <taxon>Rhamneae</taxon>
        <taxon>Rhamnella</taxon>
    </lineage>
</organism>
<protein>
    <submittedName>
        <fullName evidence="1">Uncharacterized protein</fullName>
    </submittedName>
</protein>
<keyword evidence="2" id="KW-1185">Reference proteome</keyword>
<gene>
    <name evidence="1" type="ORF">FNV43_RR05654</name>
</gene>